<dbReference type="SUPFAM" id="SSF49899">
    <property type="entry name" value="Concanavalin A-like lectins/glucanases"/>
    <property type="match status" value="1"/>
</dbReference>
<proteinExistence type="predicted"/>
<organism evidence="1 2">
    <name type="scientific">Exaiptasia diaphana</name>
    <name type="common">Tropical sea anemone</name>
    <name type="synonym">Aiptasia pulchella</name>
    <dbReference type="NCBI Taxonomy" id="2652724"/>
    <lineage>
        <taxon>Eukaryota</taxon>
        <taxon>Metazoa</taxon>
        <taxon>Cnidaria</taxon>
        <taxon>Anthozoa</taxon>
        <taxon>Hexacorallia</taxon>
        <taxon>Actiniaria</taxon>
        <taxon>Aiptasiidae</taxon>
        <taxon>Exaiptasia</taxon>
    </lineage>
</organism>
<dbReference type="RefSeq" id="XP_020901155.2">
    <property type="nucleotide sequence ID" value="XM_021045496.2"/>
</dbReference>
<evidence type="ECO:0000313" key="1">
    <source>
        <dbReference type="EnsemblMetazoa" id="XP_020901155.2"/>
    </source>
</evidence>
<dbReference type="Proteomes" id="UP000887567">
    <property type="component" value="Unplaced"/>
</dbReference>
<dbReference type="EnsemblMetazoa" id="XM_021045496.2">
    <property type="protein sequence ID" value="XP_020901155.2"/>
    <property type="gene ID" value="LOC110239757"/>
</dbReference>
<dbReference type="GeneID" id="110239757"/>
<accession>A0A913X9H7</accession>
<dbReference type="InterPro" id="IPR013320">
    <property type="entry name" value="ConA-like_dom_sf"/>
</dbReference>
<protein>
    <submittedName>
        <fullName evidence="1">Uncharacterized protein</fullName>
    </submittedName>
</protein>
<dbReference type="Pfam" id="PF13385">
    <property type="entry name" value="Laminin_G_3"/>
    <property type="match status" value="1"/>
</dbReference>
<dbReference type="KEGG" id="epa:110239757"/>
<sequence>MNLALVAATAVVDNAFSLARFGVRHVDKRLRCGIFKTLAAHHVDCQELCADTLNCFSTNTYKNGTDVCELVRGTKNSFDDKECFEKKDGGIHSELSSTNFGNTLRKALPDGWFQLGSSAFKFIPTQTRTTVLEANATCIANQAEVVLKFQSALHKQFVFAVFPEADKYHEVREMGPTKIWKLDGLDSDVKIYGGASYQEDDDTIDAVLELPGTAGSYATTPKFALSQVNFTISFWIKSSDFSPFTTADTSPQVYSSWGNPHVFAITPNMFTARKVYLQRGTRFKVTHGRGLPTNQWVNIVAIWNRYSLGEGLASMYINGEKVGQELVTDNNPKGVGFPNPPVDVFDIGYNRETAAVMKGKLRGIVAFLRPLYQKDINELRDALDHRFPKVICRKQV</sequence>
<reference evidence="1" key="1">
    <citation type="submission" date="2022-11" db="UniProtKB">
        <authorList>
            <consortium name="EnsemblMetazoa"/>
        </authorList>
    </citation>
    <scope>IDENTIFICATION</scope>
</reference>
<name>A0A913X9H7_EXADI</name>
<dbReference type="Gene3D" id="2.60.120.200">
    <property type="match status" value="1"/>
</dbReference>
<dbReference type="AlphaFoldDB" id="A0A913X9H7"/>
<dbReference type="OrthoDB" id="5968238at2759"/>
<evidence type="ECO:0000313" key="2">
    <source>
        <dbReference type="Proteomes" id="UP000887567"/>
    </source>
</evidence>
<keyword evidence="2" id="KW-1185">Reference proteome</keyword>